<reference evidence="1" key="1">
    <citation type="submission" date="2020-12" db="EMBL/GenBank/DDBJ databases">
        <title>Clostridium thailandense sp. nov., a novel acetogenic bacterium isolated from peat land soil in Thailand.</title>
        <authorList>
            <person name="Chaikitkaew S."/>
            <person name="Birkeland N.K."/>
        </authorList>
    </citation>
    <scope>NUCLEOTIDE SEQUENCE</scope>
    <source>
        <strain evidence="1">PL3</strain>
    </source>
</reference>
<evidence type="ECO:0000313" key="1">
    <source>
        <dbReference type="EMBL" id="MBV7272695.1"/>
    </source>
</evidence>
<dbReference type="AlphaFoldDB" id="A0A949TWD7"/>
<evidence type="ECO:0000313" key="2">
    <source>
        <dbReference type="Proteomes" id="UP000694308"/>
    </source>
</evidence>
<sequence>MEAIKIKVQIFGVKNELLTGGCGCGNKQSGCSSKENSCNGCSSKNESCGGCKSSSGRTLEDAYNELKTFINESDVKDQTIIEFVDLNEIKLEDEFERIRNTIDKGFEPPITVVDDIIRYYGGISNRLIYNDIKELLE</sequence>
<comment type="caution">
    <text evidence="1">The sequence shown here is derived from an EMBL/GenBank/DDBJ whole genome shotgun (WGS) entry which is preliminary data.</text>
</comment>
<accession>A0A949TWD7</accession>
<dbReference type="Proteomes" id="UP000694308">
    <property type="component" value="Unassembled WGS sequence"/>
</dbReference>
<dbReference type="RefSeq" id="WP_218319730.1">
    <property type="nucleotide sequence ID" value="NZ_JAEEGC010000030.1"/>
</dbReference>
<proteinExistence type="predicted"/>
<evidence type="ECO:0008006" key="3">
    <source>
        <dbReference type="Google" id="ProtNLM"/>
    </source>
</evidence>
<organism evidence="1 2">
    <name type="scientific">Clostridium thailandense</name>
    <dbReference type="NCBI Taxonomy" id="2794346"/>
    <lineage>
        <taxon>Bacteria</taxon>
        <taxon>Bacillati</taxon>
        <taxon>Bacillota</taxon>
        <taxon>Clostridia</taxon>
        <taxon>Eubacteriales</taxon>
        <taxon>Clostridiaceae</taxon>
        <taxon>Clostridium</taxon>
    </lineage>
</organism>
<name>A0A949TWD7_9CLOT</name>
<gene>
    <name evidence="1" type="ORF">I6U48_07150</name>
</gene>
<keyword evidence="2" id="KW-1185">Reference proteome</keyword>
<protein>
    <recommendedName>
        <fullName evidence="3">Glutaredoxin</fullName>
    </recommendedName>
</protein>
<dbReference type="EMBL" id="JAEEGC010000030">
    <property type="protein sequence ID" value="MBV7272695.1"/>
    <property type="molecule type" value="Genomic_DNA"/>
</dbReference>